<proteinExistence type="predicted"/>
<comment type="caution">
    <text evidence="1">The sequence shown here is derived from an EMBL/GenBank/DDBJ whole genome shotgun (WGS) entry which is preliminary data.</text>
</comment>
<name>A0A0F9YFS9_9ZZZZ</name>
<accession>A0A0F9YFS9</accession>
<organism evidence="1">
    <name type="scientific">marine sediment metagenome</name>
    <dbReference type="NCBI Taxonomy" id="412755"/>
    <lineage>
        <taxon>unclassified sequences</taxon>
        <taxon>metagenomes</taxon>
        <taxon>ecological metagenomes</taxon>
    </lineage>
</organism>
<evidence type="ECO:0000313" key="1">
    <source>
        <dbReference type="EMBL" id="KKO11022.1"/>
    </source>
</evidence>
<dbReference type="EMBL" id="LAZR01000004">
    <property type="protein sequence ID" value="KKO11022.1"/>
    <property type="molecule type" value="Genomic_DNA"/>
</dbReference>
<protein>
    <submittedName>
        <fullName evidence="1">Uncharacterized protein</fullName>
    </submittedName>
</protein>
<feature type="non-terminal residue" evidence="1">
    <location>
        <position position="1"/>
    </location>
</feature>
<sequence length="242" mass="25453">FAPPLVFMFATFDSNDPSASVALSGIAVTDIEIYKNGVATTRASDAGYVLLDTDGIDFDGKVGIGGFSIDIDNDTDAGFFAAGQEYDVVLASITVDAATINFHAGSFSIERAGGALALLKGSNSLALIKTSTDRLTAVRAAVLTDWINGGRLDLLLDAIPTTMVGTDNAFLASVGGALADAAAAGDNTADTLVQMADWFEQQRALDIQRMEAGFQQMLDRDYQTVNSVQQLASYVQYQGDLP</sequence>
<gene>
    <name evidence="1" type="ORF">LCGC14_0025070</name>
</gene>
<dbReference type="AlphaFoldDB" id="A0A0F9YFS9"/>
<reference evidence="1" key="1">
    <citation type="journal article" date="2015" name="Nature">
        <title>Complex archaea that bridge the gap between prokaryotes and eukaryotes.</title>
        <authorList>
            <person name="Spang A."/>
            <person name="Saw J.H."/>
            <person name="Jorgensen S.L."/>
            <person name="Zaremba-Niedzwiedzka K."/>
            <person name="Martijn J."/>
            <person name="Lind A.E."/>
            <person name="van Eijk R."/>
            <person name="Schleper C."/>
            <person name="Guy L."/>
            <person name="Ettema T.J."/>
        </authorList>
    </citation>
    <scope>NUCLEOTIDE SEQUENCE</scope>
</reference>